<evidence type="ECO:0000313" key="1">
    <source>
        <dbReference type="EMBL" id="JAP95616.1"/>
    </source>
</evidence>
<gene>
    <name evidence="1" type="ORF">TPC1_11331</name>
</gene>
<dbReference type="Gene3D" id="2.130.10.10">
    <property type="entry name" value="YVTN repeat-like/Quinoprotein amine dehydrogenase"/>
    <property type="match status" value="1"/>
</dbReference>
<proteinExistence type="predicted"/>
<dbReference type="InterPro" id="IPR036322">
    <property type="entry name" value="WD40_repeat_dom_sf"/>
</dbReference>
<dbReference type="AlphaFoldDB" id="A0A146KJI1"/>
<name>A0A146KJI1_9EUKA</name>
<dbReference type="EMBL" id="GDID01000990">
    <property type="protein sequence ID" value="JAP95616.1"/>
    <property type="molecule type" value="Transcribed_RNA"/>
</dbReference>
<dbReference type="InterPro" id="IPR015943">
    <property type="entry name" value="WD40/YVTN_repeat-like_dom_sf"/>
</dbReference>
<sequence length="282" mass="32446">MFVQSPSLNLVKAESDINLISCYKDLIAISTDNEVSIVGENHVYSVKHPLQTNSLLFYDQNTIITGHEKQLMVYDIRSNIKQVYQNFAEDIVYRLTKVPNNQIICACSNAENTLSTIDLRNPLVPTIQYSSHSDFITKLFPLKNYFYSADEGGNIYKFAYDDDTIMNRVKFNRSQQLIDMSYSYQKDYFLILLENNIIKQTETIVFDDIINNPDDTPYHGLLFCQNDTKTVFYNNSEVIFCDEACDDYGEYIKISDHDCVAASFKNGCLFTDGPLLLFNQLD</sequence>
<reference evidence="1" key="1">
    <citation type="submission" date="2015-07" db="EMBL/GenBank/DDBJ databases">
        <title>Adaptation to a free-living lifestyle via gene acquisitions in the diplomonad Trepomonas sp. PC1.</title>
        <authorList>
            <person name="Xu F."/>
            <person name="Jerlstrom-Hultqvist J."/>
            <person name="Kolisko M."/>
            <person name="Simpson A.G.B."/>
            <person name="Roger A.J."/>
            <person name="Svard S.G."/>
            <person name="Andersson J.O."/>
        </authorList>
    </citation>
    <scope>NUCLEOTIDE SEQUENCE</scope>
    <source>
        <strain evidence="1">PC1</strain>
    </source>
</reference>
<feature type="non-terminal residue" evidence="1">
    <location>
        <position position="282"/>
    </location>
</feature>
<dbReference type="SUPFAM" id="SSF50978">
    <property type="entry name" value="WD40 repeat-like"/>
    <property type="match status" value="1"/>
</dbReference>
<accession>A0A146KJI1</accession>
<protein>
    <submittedName>
        <fullName evidence="1">Uncharacterized protein</fullName>
    </submittedName>
</protein>
<organism evidence="1">
    <name type="scientific">Trepomonas sp. PC1</name>
    <dbReference type="NCBI Taxonomy" id="1076344"/>
    <lineage>
        <taxon>Eukaryota</taxon>
        <taxon>Metamonada</taxon>
        <taxon>Diplomonadida</taxon>
        <taxon>Hexamitidae</taxon>
        <taxon>Hexamitinae</taxon>
        <taxon>Trepomonas</taxon>
    </lineage>
</organism>